<dbReference type="InterPro" id="IPR001680">
    <property type="entry name" value="WD40_rpt"/>
</dbReference>
<protein>
    <submittedName>
        <fullName evidence="6">Uncharacterized protein</fullName>
    </submittedName>
</protein>
<evidence type="ECO:0000256" key="4">
    <source>
        <dbReference type="ARBA" id="ARBA00022737"/>
    </source>
</evidence>
<dbReference type="InterPro" id="IPR036322">
    <property type="entry name" value="WD40_repeat_dom_sf"/>
</dbReference>
<keyword evidence="2" id="KW-0963">Cytoplasm</keyword>
<feature type="compositionally biased region" description="Basic and acidic residues" evidence="5">
    <location>
        <begin position="1"/>
        <end position="12"/>
    </location>
</feature>
<name>A0AAD1YAS0_EUPCR</name>
<dbReference type="GO" id="GO:0045504">
    <property type="term" value="F:dynein heavy chain binding"/>
    <property type="evidence" value="ECO:0007669"/>
    <property type="project" value="TreeGrafter"/>
</dbReference>
<sequence>MSDNREENKVDNVDMEEGEMDLQMDPDGEGDNDQDPEEPDEENEGEDDVPVYVEKDFVAQLPYESEFKEQNLKEVEDLSVKNTRKTITVRVSRRRCEFHSDKFLLNDREPTEAPVEIKPKKITSLIKKKMVLDIGLQAARTMKTFQSQTTHNRKVNLSVQYDPTDFISSNLDIDKNNAEQMSKMETFFEKVAPRIEEALQSNELINVFQDDFEMLGDRKTKSEKMANQSSEPLPFSDIDHGKNKSASCIAFHPTKPHILALSLLENISFDDRAEISGKSYDSSILVLNFADHHIMLTHVLHTTIEVTTISFHPDHPNLLFGGCLSGQVTVWDFTDETTKVISEDDMDAEDAGGAREQEDDGQDKATQSVTELKPAAMSVVDLSHRAHVSDLKFVPRGIKVDRKKPSGDNITHFISISEDGNVIIWDSRDVFKDARRKFAGEVIWKPTISFTLFSLDGNGEQGLSKILFLRNKEETCFYAASDEGDLIHVDWSKRPTGKEENESQKVEFMTSRESQRNYRPVLALEQSPFFDELIMTVHDFNFCIWNINLPDYSDPIFTSSYTFGAYNTCGVWSPTRAGVIFISKTNGIDVWDFLDQSHKPSMSLASVSSVITYITFQEYKQQDGSQYLAFGEENDGTIFLYNVPPNLKNPQGDEKKNVRQFWDKFWQREIEKCFFQKERREIRLEEKEAQEEKEAEEEMMREQERQNNDEEAEMQKELEEEDEYQLMKLQCQLEFGAITQEQYDKVLEERKKNKEF</sequence>
<evidence type="ECO:0000313" key="6">
    <source>
        <dbReference type="EMBL" id="CAI2387316.1"/>
    </source>
</evidence>
<keyword evidence="3" id="KW-0853">WD repeat</keyword>
<dbReference type="InterPro" id="IPR015943">
    <property type="entry name" value="WD40/YVTN_repeat-like_dom_sf"/>
</dbReference>
<evidence type="ECO:0000256" key="2">
    <source>
        <dbReference type="ARBA" id="ARBA00022490"/>
    </source>
</evidence>
<comment type="subcellular location">
    <subcellularLocation>
        <location evidence="1">Cytoplasm</location>
    </subcellularLocation>
</comment>
<dbReference type="PANTHER" id="PTHR12442">
    <property type="entry name" value="DYNEIN INTERMEDIATE CHAIN"/>
    <property type="match status" value="1"/>
</dbReference>
<feature type="region of interest" description="Disordered" evidence="5">
    <location>
        <begin position="342"/>
        <end position="365"/>
    </location>
</feature>
<keyword evidence="7" id="KW-1185">Reference proteome</keyword>
<dbReference type="PANTHER" id="PTHR12442:SF5">
    <property type="entry name" value="DYNEIN AXONEMAL INTERMEDIATE CHAIN 3"/>
    <property type="match status" value="1"/>
</dbReference>
<dbReference type="EMBL" id="CAMPGE010029832">
    <property type="protein sequence ID" value="CAI2387316.1"/>
    <property type="molecule type" value="Genomic_DNA"/>
</dbReference>
<comment type="caution">
    <text evidence="6">The sequence shown here is derived from an EMBL/GenBank/DDBJ whole genome shotgun (WGS) entry which is preliminary data.</text>
</comment>
<dbReference type="SUPFAM" id="SSF50978">
    <property type="entry name" value="WD40 repeat-like"/>
    <property type="match status" value="1"/>
</dbReference>
<proteinExistence type="predicted"/>
<dbReference type="Pfam" id="PF00400">
    <property type="entry name" value="WD40"/>
    <property type="match status" value="1"/>
</dbReference>
<feature type="compositionally biased region" description="Basic and acidic residues" evidence="5">
    <location>
        <begin position="687"/>
        <end position="717"/>
    </location>
</feature>
<dbReference type="GO" id="GO:0036159">
    <property type="term" value="P:inner dynein arm assembly"/>
    <property type="evidence" value="ECO:0007669"/>
    <property type="project" value="TreeGrafter"/>
</dbReference>
<keyword evidence="4" id="KW-0677">Repeat</keyword>
<feature type="region of interest" description="Disordered" evidence="5">
    <location>
        <begin position="1"/>
        <end position="51"/>
    </location>
</feature>
<organism evidence="6 7">
    <name type="scientific">Euplotes crassus</name>
    <dbReference type="NCBI Taxonomy" id="5936"/>
    <lineage>
        <taxon>Eukaryota</taxon>
        <taxon>Sar</taxon>
        <taxon>Alveolata</taxon>
        <taxon>Ciliophora</taxon>
        <taxon>Intramacronucleata</taxon>
        <taxon>Spirotrichea</taxon>
        <taxon>Hypotrichia</taxon>
        <taxon>Euplotida</taxon>
        <taxon>Euplotidae</taxon>
        <taxon>Moneuplotes</taxon>
    </lineage>
</organism>
<dbReference type="Proteomes" id="UP001295684">
    <property type="component" value="Unassembled WGS sequence"/>
</dbReference>
<gene>
    <name evidence="6" type="ORF">ECRASSUSDP1_LOCUS28946</name>
</gene>
<accession>A0AAD1YAS0</accession>
<dbReference type="GO" id="GO:0045503">
    <property type="term" value="F:dynein light chain binding"/>
    <property type="evidence" value="ECO:0007669"/>
    <property type="project" value="TreeGrafter"/>
</dbReference>
<dbReference type="InterPro" id="IPR050687">
    <property type="entry name" value="Dynein_IC"/>
</dbReference>
<dbReference type="AlphaFoldDB" id="A0AAD1YAS0"/>
<reference evidence="6" key="1">
    <citation type="submission" date="2023-07" db="EMBL/GenBank/DDBJ databases">
        <authorList>
            <consortium name="AG Swart"/>
            <person name="Singh M."/>
            <person name="Singh A."/>
            <person name="Seah K."/>
            <person name="Emmerich C."/>
        </authorList>
    </citation>
    <scope>NUCLEOTIDE SEQUENCE</scope>
    <source>
        <strain evidence="6">DP1</strain>
    </source>
</reference>
<feature type="compositionally biased region" description="Acidic residues" evidence="5">
    <location>
        <begin position="13"/>
        <end position="49"/>
    </location>
</feature>
<evidence type="ECO:0000313" key="7">
    <source>
        <dbReference type="Proteomes" id="UP001295684"/>
    </source>
</evidence>
<evidence type="ECO:0000256" key="5">
    <source>
        <dbReference type="SAM" id="MobiDB-lite"/>
    </source>
</evidence>
<evidence type="ECO:0000256" key="1">
    <source>
        <dbReference type="ARBA" id="ARBA00004496"/>
    </source>
</evidence>
<dbReference type="SMART" id="SM00320">
    <property type="entry name" value="WD40"/>
    <property type="match status" value="4"/>
</dbReference>
<feature type="region of interest" description="Disordered" evidence="5">
    <location>
        <begin position="687"/>
        <end position="721"/>
    </location>
</feature>
<evidence type="ECO:0000256" key="3">
    <source>
        <dbReference type="ARBA" id="ARBA00022574"/>
    </source>
</evidence>
<dbReference type="GO" id="GO:0060294">
    <property type="term" value="P:cilium movement involved in cell motility"/>
    <property type="evidence" value="ECO:0007669"/>
    <property type="project" value="TreeGrafter"/>
</dbReference>
<dbReference type="Gene3D" id="2.130.10.10">
    <property type="entry name" value="YVTN repeat-like/Quinoprotein amine dehydrogenase"/>
    <property type="match status" value="2"/>
</dbReference>
<dbReference type="GO" id="GO:0036156">
    <property type="term" value="C:inner dynein arm"/>
    <property type="evidence" value="ECO:0007669"/>
    <property type="project" value="TreeGrafter"/>
</dbReference>